<dbReference type="SUPFAM" id="SSF54611">
    <property type="entry name" value="SecB-like"/>
    <property type="match status" value="1"/>
</dbReference>
<accession>A0A162UQW7</accession>
<dbReference type="Gene3D" id="3.10.420.10">
    <property type="entry name" value="SecB-like"/>
    <property type="match status" value="1"/>
</dbReference>
<name>A0A162UQW7_9CLOT</name>
<dbReference type="PANTHER" id="PTHR36918">
    <property type="match status" value="1"/>
</dbReference>
<dbReference type="GO" id="GO:0051262">
    <property type="term" value="P:protein tetramerization"/>
    <property type="evidence" value="ECO:0007669"/>
    <property type="project" value="InterPro"/>
</dbReference>
<dbReference type="Proteomes" id="UP000076603">
    <property type="component" value="Unassembled WGS sequence"/>
</dbReference>
<evidence type="ECO:0000313" key="3">
    <source>
        <dbReference type="Proteomes" id="UP000076603"/>
    </source>
</evidence>
<protein>
    <submittedName>
        <fullName evidence="2">Protein-export protein SecB</fullName>
    </submittedName>
</protein>
<dbReference type="RefSeq" id="WP_066619352.1">
    <property type="nucleotide sequence ID" value="NZ_FQXL01000009.1"/>
</dbReference>
<dbReference type="InterPro" id="IPR035958">
    <property type="entry name" value="SecB-like_sf"/>
</dbReference>
<dbReference type="PANTHER" id="PTHR36918:SF1">
    <property type="entry name" value="PROTEIN-EXPORT PROTEIN SECB"/>
    <property type="match status" value="1"/>
</dbReference>
<dbReference type="GO" id="GO:0015031">
    <property type="term" value="P:protein transport"/>
    <property type="evidence" value="ECO:0007669"/>
    <property type="project" value="InterPro"/>
</dbReference>
<dbReference type="AlphaFoldDB" id="A0A162UQW7"/>
<dbReference type="EMBL" id="LWAE01000001">
    <property type="protein sequence ID" value="KZL94194.1"/>
    <property type="molecule type" value="Genomic_DNA"/>
</dbReference>
<comment type="similarity">
    <text evidence="1">Belongs to the SecB family.</text>
</comment>
<comment type="caution">
    <text evidence="2">The sequence shown here is derived from an EMBL/GenBank/DDBJ whole genome shotgun (WGS) entry which is preliminary data.</text>
</comment>
<dbReference type="PATRIC" id="fig|1121326.3.peg.1214"/>
<dbReference type="OrthoDB" id="1699164at2"/>
<dbReference type="InterPro" id="IPR003708">
    <property type="entry name" value="SecB"/>
</dbReference>
<reference evidence="2 3" key="1">
    <citation type="submission" date="2016-04" db="EMBL/GenBank/DDBJ databases">
        <title>Genome sequence of Clostridium magnum DSM 2767.</title>
        <authorList>
            <person name="Poehlein A."/>
            <person name="Uhlig R."/>
            <person name="Fischer R."/>
            <person name="Bahl H."/>
            <person name="Daniel R."/>
        </authorList>
    </citation>
    <scope>NUCLEOTIDE SEQUENCE [LARGE SCALE GENOMIC DNA]</scope>
    <source>
        <strain evidence="2 3">DSM 2767</strain>
    </source>
</reference>
<evidence type="ECO:0000256" key="1">
    <source>
        <dbReference type="ARBA" id="ARBA00009990"/>
    </source>
</evidence>
<sequence>MDKNKQPGISFDNIILVKENFWRDYDVPEDSKLDFQIGTGWDIKDNSYYVELSSTITLISADKEALKLENTFVGVFSVIKGSENMNIEDYIRNNSAALMFPYMREHIATITQKSGIKPILLPPVNILALIQQN</sequence>
<evidence type="ECO:0000313" key="2">
    <source>
        <dbReference type="EMBL" id="KZL94194.1"/>
    </source>
</evidence>
<organism evidence="2 3">
    <name type="scientific">Clostridium magnum DSM 2767</name>
    <dbReference type="NCBI Taxonomy" id="1121326"/>
    <lineage>
        <taxon>Bacteria</taxon>
        <taxon>Bacillati</taxon>
        <taxon>Bacillota</taxon>
        <taxon>Clostridia</taxon>
        <taxon>Eubacteriales</taxon>
        <taxon>Clostridiaceae</taxon>
        <taxon>Clostridium</taxon>
    </lineage>
</organism>
<gene>
    <name evidence="2" type="primary">secB</name>
    <name evidence="2" type="ORF">CLMAG_12470</name>
</gene>
<proteinExistence type="inferred from homology"/>
<dbReference type="Pfam" id="PF02556">
    <property type="entry name" value="SecB"/>
    <property type="match status" value="1"/>
</dbReference>
<keyword evidence="3" id="KW-1185">Reference proteome</keyword>
<dbReference type="GO" id="GO:0051082">
    <property type="term" value="F:unfolded protein binding"/>
    <property type="evidence" value="ECO:0007669"/>
    <property type="project" value="InterPro"/>
</dbReference>
<dbReference type="STRING" id="1121326.CLMAG_12470"/>